<accession>A0A5B7DRD0</accession>
<keyword evidence="2" id="KW-1185">Reference proteome</keyword>
<dbReference type="AlphaFoldDB" id="A0A5B7DRD0"/>
<evidence type="ECO:0000313" key="2">
    <source>
        <dbReference type="Proteomes" id="UP000324222"/>
    </source>
</evidence>
<name>A0A5B7DRD0_PORTR</name>
<proteinExistence type="predicted"/>
<reference evidence="1 2" key="1">
    <citation type="submission" date="2019-05" db="EMBL/GenBank/DDBJ databases">
        <title>Another draft genome of Portunus trituberculatus and its Hox gene families provides insights of decapod evolution.</title>
        <authorList>
            <person name="Jeong J.-H."/>
            <person name="Song I."/>
            <person name="Kim S."/>
            <person name="Choi T."/>
            <person name="Kim D."/>
            <person name="Ryu S."/>
            <person name="Kim W."/>
        </authorList>
    </citation>
    <scope>NUCLEOTIDE SEQUENCE [LARGE SCALE GENOMIC DNA]</scope>
    <source>
        <tissue evidence="1">Muscle</tissue>
    </source>
</reference>
<evidence type="ECO:0000313" key="1">
    <source>
        <dbReference type="EMBL" id="MPC24262.1"/>
    </source>
</evidence>
<dbReference type="EMBL" id="VSRR010001308">
    <property type="protein sequence ID" value="MPC24262.1"/>
    <property type="molecule type" value="Genomic_DNA"/>
</dbReference>
<sequence length="102" mass="11100">MLDALQGCFFAQHGQHFPNGWPLLHHRKENRDELPAVPTLKTSTNVCHKVEDCLGSVSLGTVMLNVDISLSLGQLAAIPIQDEGEVANNRRVPAKCSVANNN</sequence>
<organism evidence="1 2">
    <name type="scientific">Portunus trituberculatus</name>
    <name type="common">Swimming crab</name>
    <name type="synonym">Neptunus trituberculatus</name>
    <dbReference type="NCBI Taxonomy" id="210409"/>
    <lineage>
        <taxon>Eukaryota</taxon>
        <taxon>Metazoa</taxon>
        <taxon>Ecdysozoa</taxon>
        <taxon>Arthropoda</taxon>
        <taxon>Crustacea</taxon>
        <taxon>Multicrustacea</taxon>
        <taxon>Malacostraca</taxon>
        <taxon>Eumalacostraca</taxon>
        <taxon>Eucarida</taxon>
        <taxon>Decapoda</taxon>
        <taxon>Pleocyemata</taxon>
        <taxon>Brachyura</taxon>
        <taxon>Eubrachyura</taxon>
        <taxon>Portunoidea</taxon>
        <taxon>Portunidae</taxon>
        <taxon>Portuninae</taxon>
        <taxon>Portunus</taxon>
    </lineage>
</organism>
<gene>
    <name evidence="1" type="ORF">E2C01_017341</name>
</gene>
<dbReference type="Proteomes" id="UP000324222">
    <property type="component" value="Unassembled WGS sequence"/>
</dbReference>
<protein>
    <submittedName>
        <fullName evidence="1">Uncharacterized protein</fullName>
    </submittedName>
</protein>
<comment type="caution">
    <text evidence="1">The sequence shown here is derived from an EMBL/GenBank/DDBJ whole genome shotgun (WGS) entry which is preliminary data.</text>
</comment>